<keyword evidence="5" id="KW-1185">Reference proteome</keyword>
<protein>
    <submittedName>
        <fullName evidence="4">TIM barrel protein</fullName>
    </submittedName>
</protein>
<comment type="similarity">
    <text evidence="2">Belongs to the hyi family.</text>
</comment>
<dbReference type="PIRSF" id="PIRSF006241">
    <property type="entry name" value="HyI"/>
    <property type="match status" value="1"/>
</dbReference>
<evidence type="ECO:0000313" key="5">
    <source>
        <dbReference type="Proteomes" id="UP000812982"/>
    </source>
</evidence>
<comment type="caution">
    <text evidence="4">The sequence shown here is derived from an EMBL/GenBank/DDBJ whole genome shotgun (WGS) entry which is preliminary data.</text>
</comment>
<reference evidence="4 5" key="1">
    <citation type="journal article" date="2021" name="Sci. Rep.">
        <title>Phenotypic and genomic hallmarks of a novel, potentially pathogenic rapidly growing Mycobacterium species related to the Mycobacterium fortuitum complex.</title>
        <authorList>
            <person name="Gharbi R."/>
            <person name="Khanna V."/>
            <person name="Frigui W."/>
            <person name="Mhenni B."/>
            <person name="Brosch R."/>
            <person name="Mardassi H."/>
        </authorList>
    </citation>
    <scope>NUCLEOTIDE SEQUENCE [LARGE SCALE GENOMIC DNA]</scope>
    <source>
        <strain evidence="4 5">TNTM28</strain>
    </source>
</reference>
<dbReference type="Proteomes" id="UP000812982">
    <property type="component" value="Unassembled WGS sequence"/>
</dbReference>
<keyword evidence="1 2" id="KW-0413">Isomerase</keyword>
<evidence type="ECO:0000256" key="1">
    <source>
        <dbReference type="ARBA" id="ARBA00023235"/>
    </source>
</evidence>
<dbReference type="Pfam" id="PF01261">
    <property type="entry name" value="AP_endonuc_2"/>
    <property type="match status" value="1"/>
</dbReference>
<evidence type="ECO:0000259" key="3">
    <source>
        <dbReference type="Pfam" id="PF01261"/>
    </source>
</evidence>
<gene>
    <name evidence="4" type="ORF">FR943_09775</name>
</gene>
<dbReference type="RefSeq" id="WP_217156354.1">
    <property type="nucleotide sequence ID" value="NZ_VOMB01000014.1"/>
</dbReference>
<dbReference type="PANTHER" id="PTHR43489:SF6">
    <property type="entry name" value="HYDROXYPYRUVATE ISOMERASE-RELATED"/>
    <property type="match status" value="1"/>
</dbReference>
<dbReference type="InterPro" id="IPR026040">
    <property type="entry name" value="HyI-like"/>
</dbReference>
<feature type="domain" description="Xylose isomerase-like TIM barrel" evidence="3">
    <location>
        <begin position="26"/>
        <end position="260"/>
    </location>
</feature>
<evidence type="ECO:0000313" key="4">
    <source>
        <dbReference type="EMBL" id="MBU9764128.1"/>
    </source>
</evidence>
<dbReference type="PANTHER" id="PTHR43489">
    <property type="entry name" value="ISOMERASE"/>
    <property type="match status" value="1"/>
</dbReference>
<dbReference type="InterPro" id="IPR013022">
    <property type="entry name" value="Xyl_isomerase-like_TIM-brl"/>
</dbReference>
<organism evidence="4 5">
    <name type="scientific">[Mycobacterium] fortunisiensis</name>
    <dbReference type="NCBI Taxonomy" id="2600579"/>
    <lineage>
        <taxon>Bacteria</taxon>
        <taxon>Bacillati</taxon>
        <taxon>Actinomycetota</taxon>
        <taxon>Actinomycetes</taxon>
        <taxon>Mycobacteriales</taxon>
        <taxon>Mycobacteriaceae</taxon>
        <taxon>Mycolicibacterium</taxon>
    </lineage>
</organism>
<name>A0ABS6KKK8_9MYCO</name>
<evidence type="ECO:0000256" key="2">
    <source>
        <dbReference type="PIRNR" id="PIRNR006241"/>
    </source>
</evidence>
<dbReference type="EMBL" id="VOMB01000014">
    <property type="protein sequence ID" value="MBU9764128.1"/>
    <property type="molecule type" value="Genomic_DNA"/>
</dbReference>
<proteinExistence type="inferred from homology"/>
<dbReference type="InterPro" id="IPR050417">
    <property type="entry name" value="Sugar_Epim/Isomerase"/>
</dbReference>
<accession>A0ABS6KKK8</accession>
<sequence length="272" mass="29218">MAAAHPRFVVNCSVLLTELPLLQRPRAARAAGFDAVEFWWPFDDPVPPDAEVEAFVQAVEEAGVRLVALNFAGGDMAAGERGLVSDPAHREAFRDNVDIALGIADRLGTKAFNALYGNRRSGLDPRVQDTTAVENLTYAARRAADTDATILIEPLSGVPGYPLKTAADAMSVIERVSGGSGLTSVKLLADLYHLHVNGDDVAAVIDRYIAHIGHVQIADAPGRGAPGTGRMDIAGHLARLEQAGYHGRISLEYQDHSPDPFAWLPAGWRTRR</sequence>